<protein>
    <recommendedName>
        <fullName evidence="4">Protein KTI12 homolog</fullName>
    </recommendedName>
</protein>
<gene>
    <name evidence="5" type="ORF">DGYR_LOCUS274</name>
</gene>
<evidence type="ECO:0000256" key="2">
    <source>
        <dbReference type="ARBA" id="ARBA00022840"/>
    </source>
</evidence>
<dbReference type="GO" id="GO:0006357">
    <property type="term" value="P:regulation of transcription by RNA polymerase II"/>
    <property type="evidence" value="ECO:0007669"/>
    <property type="project" value="UniProtKB-ARBA"/>
</dbReference>
<dbReference type="PANTHER" id="PTHR12435">
    <property type="match status" value="1"/>
</dbReference>
<evidence type="ECO:0000256" key="4">
    <source>
        <dbReference type="ARBA" id="ARBA00026170"/>
    </source>
</evidence>
<accession>A0A7I8V5C3</accession>
<comment type="caution">
    <text evidence="5">The sequence shown here is derived from an EMBL/GenBank/DDBJ whole genome shotgun (WGS) entry which is preliminary data.</text>
</comment>
<comment type="similarity">
    <text evidence="3">Belongs to the KTI12 family.</text>
</comment>
<sequence length="273" mass="31566">MPLIILSGFPSSGKSKIANELVKFFTEDKQKNVKLFGDDQLKIKKNAVYSNSHQEKEVRGNLKSFVQRHLSKDCLVILDSLNYIKGYRYELFCVTKSCQTPQCVIHVATSIDKSREWNSQRQEDEKYEESIFDGLVQRYECPDSMNRWDSPLITIPSEEKVPVEEIFEALYVRKPPPANMSTQSQPLSDGNFMQELDGITQRIVSAIIDAQKTSVIGDYVTIKNARDKVHLTKHFTLAELQRKRRQYISFTKTHPIDIDKIPTMFVHFINKID</sequence>
<evidence type="ECO:0000313" key="5">
    <source>
        <dbReference type="EMBL" id="CAD5110920.1"/>
    </source>
</evidence>
<proteinExistence type="inferred from homology"/>
<evidence type="ECO:0000256" key="1">
    <source>
        <dbReference type="ARBA" id="ARBA00022741"/>
    </source>
</evidence>
<keyword evidence="1" id="KW-0547">Nucleotide-binding</keyword>
<keyword evidence="6" id="KW-1185">Reference proteome</keyword>
<dbReference type="Gene3D" id="3.40.50.300">
    <property type="entry name" value="P-loop containing nucleotide triphosphate hydrolases"/>
    <property type="match status" value="1"/>
</dbReference>
<organism evidence="5 6">
    <name type="scientific">Dimorphilus gyrociliatus</name>
    <dbReference type="NCBI Taxonomy" id="2664684"/>
    <lineage>
        <taxon>Eukaryota</taxon>
        <taxon>Metazoa</taxon>
        <taxon>Spiralia</taxon>
        <taxon>Lophotrochozoa</taxon>
        <taxon>Annelida</taxon>
        <taxon>Polychaeta</taxon>
        <taxon>Polychaeta incertae sedis</taxon>
        <taxon>Dinophilidae</taxon>
        <taxon>Dimorphilus</taxon>
    </lineage>
</organism>
<dbReference type="Pfam" id="PF08433">
    <property type="entry name" value="KTI12"/>
    <property type="match status" value="1"/>
</dbReference>
<keyword evidence="2" id="KW-0067">ATP-binding</keyword>
<dbReference type="SUPFAM" id="SSF52540">
    <property type="entry name" value="P-loop containing nucleoside triphosphate hydrolases"/>
    <property type="match status" value="1"/>
</dbReference>
<evidence type="ECO:0000256" key="3">
    <source>
        <dbReference type="ARBA" id="ARBA00025768"/>
    </source>
</evidence>
<dbReference type="InterPro" id="IPR027417">
    <property type="entry name" value="P-loop_NTPase"/>
</dbReference>
<name>A0A7I8V5C3_9ANNE</name>
<dbReference type="OrthoDB" id="9972657at2759"/>
<dbReference type="Proteomes" id="UP000549394">
    <property type="component" value="Unassembled WGS sequence"/>
</dbReference>
<reference evidence="5 6" key="1">
    <citation type="submission" date="2020-08" db="EMBL/GenBank/DDBJ databases">
        <authorList>
            <person name="Hejnol A."/>
        </authorList>
    </citation>
    <scope>NUCLEOTIDE SEQUENCE [LARGE SCALE GENOMIC DNA]</scope>
</reference>
<dbReference type="GO" id="GO:0005524">
    <property type="term" value="F:ATP binding"/>
    <property type="evidence" value="ECO:0007669"/>
    <property type="project" value="UniProtKB-KW"/>
</dbReference>
<dbReference type="GO" id="GO:0006400">
    <property type="term" value="P:tRNA modification"/>
    <property type="evidence" value="ECO:0007669"/>
    <property type="project" value="UniProtKB-ARBA"/>
</dbReference>
<dbReference type="EMBL" id="CAJFCJ010000001">
    <property type="protein sequence ID" value="CAD5110920.1"/>
    <property type="molecule type" value="Genomic_DNA"/>
</dbReference>
<dbReference type="InterPro" id="IPR013641">
    <property type="entry name" value="KTI12/PSTK"/>
</dbReference>
<dbReference type="FunFam" id="3.40.50.300:FF:000827">
    <property type="entry name" value="KTI12 chromatin-associated homolog"/>
    <property type="match status" value="1"/>
</dbReference>
<dbReference type="AlphaFoldDB" id="A0A7I8V5C3"/>
<evidence type="ECO:0000313" key="6">
    <source>
        <dbReference type="Proteomes" id="UP000549394"/>
    </source>
</evidence>